<feature type="compositionally biased region" description="Pro residues" evidence="5">
    <location>
        <begin position="795"/>
        <end position="808"/>
    </location>
</feature>
<dbReference type="PANTHER" id="PTHR42648:SF31">
    <property type="entry name" value="RNA-DIRECTED DNA POLYMERASE"/>
    <property type="match status" value="1"/>
</dbReference>
<dbReference type="PROSITE" id="PS50994">
    <property type="entry name" value="INTEGRASE"/>
    <property type="match status" value="1"/>
</dbReference>
<evidence type="ECO:0000256" key="3">
    <source>
        <dbReference type="ARBA" id="ARBA00022750"/>
    </source>
</evidence>
<dbReference type="InterPro" id="IPR029472">
    <property type="entry name" value="Copia-like_N"/>
</dbReference>
<dbReference type="Gene3D" id="3.30.420.10">
    <property type="entry name" value="Ribonuclease H-like superfamily/Ribonuclease H"/>
    <property type="match status" value="1"/>
</dbReference>
<dbReference type="InterPro" id="IPR001584">
    <property type="entry name" value="Integrase_cat-core"/>
</dbReference>
<evidence type="ECO:0000313" key="7">
    <source>
        <dbReference type="EMBL" id="WVY98650.1"/>
    </source>
</evidence>
<feature type="region of interest" description="Disordered" evidence="5">
    <location>
        <begin position="784"/>
        <end position="853"/>
    </location>
</feature>
<dbReference type="GO" id="GO:0003676">
    <property type="term" value="F:nucleic acid binding"/>
    <property type="evidence" value="ECO:0007669"/>
    <property type="project" value="InterPro"/>
</dbReference>
<dbReference type="InterPro" id="IPR054722">
    <property type="entry name" value="PolX-like_BBD"/>
</dbReference>
<dbReference type="InterPro" id="IPR039537">
    <property type="entry name" value="Retrotran_Ty1/copia-like"/>
</dbReference>
<keyword evidence="2" id="KW-0479">Metal-binding</keyword>
<dbReference type="SUPFAM" id="SSF56672">
    <property type="entry name" value="DNA/RNA polymerases"/>
    <property type="match status" value="1"/>
</dbReference>
<proteinExistence type="predicted"/>
<dbReference type="Pfam" id="PF14244">
    <property type="entry name" value="Retrotran_gag_3"/>
    <property type="match status" value="1"/>
</dbReference>
<evidence type="ECO:0000256" key="2">
    <source>
        <dbReference type="ARBA" id="ARBA00022723"/>
    </source>
</evidence>
<dbReference type="Proteomes" id="UP001374535">
    <property type="component" value="Chromosome 9"/>
</dbReference>
<evidence type="ECO:0000256" key="5">
    <source>
        <dbReference type="SAM" id="MobiDB-lite"/>
    </source>
</evidence>
<dbReference type="Pfam" id="PF25597">
    <property type="entry name" value="SH3_retrovirus"/>
    <property type="match status" value="1"/>
</dbReference>
<dbReference type="Pfam" id="PF07727">
    <property type="entry name" value="RVT_2"/>
    <property type="match status" value="1"/>
</dbReference>
<dbReference type="InterPro" id="IPR012337">
    <property type="entry name" value="RNaseH-like_sf"/>
</dbReference>
<dbReference type="Pfam" id="PF00665">
    <property type="entry name" value="rve"/>
    <property type="match status" value="1"/>
</dbReference>
<protein>
    <recommendedName>
        <fullName evidence="6">Integrase catalytic domain-containing protein</fullName>
    </recommendedName>
</protein>
<accession>A0AAQ3RNX9</accession>
<dbReference type="EMBL" id="CP144692">
    <property type="protein sequence ID" value="WVY98650.1"/>
    <property type="molecule type" value="Genomic_DNA"/>
</dbReference>
<dbReference type="SUPFAM" id="SSF53098">
    <property type="entry name" value="Ribonuclease H-like"/>
    <property type="match status" value="1"/>
</dbReference>
<dbReference type="GO" id="GO:0004190">
    <property type="term" value="F:aspartic-type endopeptidase activity"/>
    <property type="evidence" value="ECO:0007669"/>
    <property type="project" value="UniProtKB-KW"/>
</dbReference>
<dbReference type="Pfam" id="PF13976">
    <property type="entry name" value="gag_pre-integrs"/>
    <property type="match status" value="1"/>
</dbReference>
<evidence type="ECO:0000259" key="6">
    <source>
        <dbReference type="PROSITE" id="PS50994"/>
    </source>
</evidence>
<reference evidence="7 8" key="1">
    <citation type="journal article" date="2023" name="Life. Sci Alliance">
        <title>Evolutionary insights into 3D genome organization and epigenetic landscape of Vigna mungo.</title>
        <authorList>
            <person name="Junaid A."/>
            <person name="Singh B."/>
            <person name="Bhatia S."/>
        </authorList>
    </citation>
    <scope>NUCLEOTIDE SEQUENCE [LARGE SCALE GENOMIC DNA]</scope>
    <source>
        <strain evidence="7">Urdbean</strain>
    </source>
</reference>
<keyword evidence="1" id="KW-0645">Protease</keyword>
<gene>
    <name evidence="7" type="ORF">V8G54_030801</name>
</gene>
<dbReference type="CDD" id="cd09272">
    <property type="entry name" value="RNase_HI_RT_Ty1"/>
    <property type="match status" value="1"/>
</dbReference>
<name>A0AAQ3RNX9_VIGMU</name>
<dbReference type="InterPro" id="IPR013103">
    <property type="entry name" value="RVT_2"/>
</dbReference>
<keyword evidence="4" id="KW-0378">Hydrolase</keyword>
<dbReference type="InterPro" id="IPR025724">
    <property type="entry name" value="GAG-pre-integrase_dom"/>
</dbReference>
<keyword evidence="3" id="KW-0064">Aspartyl protease</keyword>
<dbReference type="GO" id="GO:0006508">
    <property type="term" value="P:proteolysis"/>
    <property type="evidence" value="ECO:0007669"/>
    <property type="project" value="UniProtKB-KW"/>
</dbReference>
<dbReference type="InterPro" id="IPR043502">
    <property type="entry name" value="DNA/RNA_pol_sf"/>
</dbReference>
<dbReference type="Pfam" id="PF22936">
    <property type="entry name" value="Pol_BBD"/>
    <property type="match status" value="1"/>
</dbReference>
<dbReference type="InterPro" id="IPR036397">
    <property type="entry name" value="RNaseH_sf"/>
</dbReference>
<dbReference type="GO" id="GO:0015074">
    <property type="term" value="P:DNA integration"/>
    <property type="evidence" value="ECO:0007669"/>
    <property type="project" value="InterPro"/>
</dbReference>
<evidence type="ECO:0000256" key="4">
    <source>
        <dbReference type="ARBA" id="ARBA00022801"/>
    </source>
</evidence>
<evidence type="ECO:0000256" key="1">
    <source>
        <dbReference type="ARBA" id="ARBA00022670"/>
    </source>
</evidence>
<keyword evidence="8" id="KW-1185">Reference proteome</keyword>
<dbReference type="PANTHER" id="PTHR42648">
    <property type="entry name" value="TRANSPOSASE, PUTATIVE-RELATED"/>
    <property type="match status" value="1"/>
</dbReference>
<feature type="domain" description="Integrase catalytic" evidence="6">
    <location>
        <begin position="524"/>
        <end position="695"/>
    </location>
</feature>
<sequence>MNSSTSSNLNLESPYYLPSSDNPGQTLVSDVLTGLNNYNPWSLAMTMALKGKNKFCFVDGSLTSPAFTHEDYHRWSRVNNMVMSWILNSIDRSLAHIVLYAESAVAVWTDLKARFSSNTGPRIYELEQNIATLQQQDFSIAHYFNQLRSLWDELSLIDPPPTCTCQGCTCGAKETYISQQNKRRLMQFLMGLNDSFSQPRSQLLLTTSLPDVAHAYSLLLQDEAQKAHTHPPLTSERATLQTQPAHAFLAKQPPSRSRPKCAHCGILGHTEHKCYKLHGYPPGHRYYHKGNTHGQSSTSFTRADQRHAAVKDPLSADSLQQLLRLLREVNQPKANLTGASLALYSALCMPTEWVIDTGATDHVSFTPSSFQQPPIPSSLHKSICVPNGHSVPIHGFGNVQITSDIILTDVLFVPSFKFNLLSVPKLTQTTNCSVFFYPDHCVFQDHLTKKEIGRGHKKGGLYFLDVSTFVAAVITTSSTTWHARFGHPSSSALKCLALVLGFNKDSCDHCEVCHLSKQTRLPFPLHTPTSSSLFELIHVDVWGKYATPTKNGHHYFLTIVDDFSRVTWTYLMKYKSNAYSLLVHFLAYVRNQFQTCVKTIRSDNGTEFTNNSFQKILCDSGILQQFSCPGTPQQNGVVERKHRHLLNVARALRFQADLPLIFWGDCILTATYLINRTPSKLLAGQTPYEKLYGHPPDFTHLRTFGCLCYASTSHDHPNKFAPRARRCIFVGYPAGQKAFKLYDIDHHTFLVSRDVIFHETIFPFKNSKALHDLHMERHPLPLPICEQEPINSSTPTPPRNTSPLPPTAEPNDNEPTHTVEPLNPSPQVTNLEPTHAVDTPTVTTLEPRHSERLKKPPAHLADYVCNMASAQSSSSSPGMQYPISNSLCSNPYSNNHLHFINSIIKHIEPTSYTVARKDPHWRQAMKDELKALEANNTWTLEFLPPDKTAIGCKWVYRIKYKSDGSIDRYKARLVAKGYSQLEGFDFTDVFAPVTKLTTVRTVLSIAAAKNWPTHQMDVSNAFLHGNLHEEVYMQLPPGFLKQGESRVCRLNKSLYGLKQTPRTWFTTFSSALLEAGFTQSRADYSMFLFTRASHITILLVYVDDIVITGDDALVISLLKKYLCSRFNIKDLGSLKYFLGIEVARSKAGIFLNQRKYALEILQDTGLLASKPVTTPLDYNHTLVADHGEVLSDPASYRRLVGRLLYLTVTRPDITYAVNLLSQFMSSPRDTHWQAALRVVRYIKSVPDHGILLSSNSSLRLHAYCDADWASCPTSRRSTTSYCIFLGPSLLCWRTKKQSTVSRSSAEADELTWLHTLLHELGIPPHPATLSCDNQASLHIANNPVFHERTKHVEIDCHFVRDKIQEGKLRTTFVSSNQQLADIFTKALLPASHTQLISKLMYLPSS</sequence>
<organism evidence="7 8">
    <name type="scientific">Vigna mungo</name>
    <name type="common">Black gram</name>
    <name type="synonym">Phaseolus mungo</name>
    <dbReference type="NCBI Taxonomy" id="3915"/>
    <lineage>
        <taxon>Eukaryota</taxon>
        <taxon>Viridiplantae</taxon>
        <taxon>Streptophyta</taxon>
        <taxon>Embryophyta</taxon>
        <taxon>Tracheophyta</taxon>
        <taxon>Spermatophyta</taxon>
        <taxon>Magnoliopsida</taxon>
        <taxon>eudicotyledons</taxon>
        <taxon>Gunneridae</taxon>
        <taxon>Pentapetalae</taxon>
        <taxon>rosids</taxon>
        <taxon>fabids</taxon>
        <taxon>Fabales</taxon>
        <taxon>Fabaceae</taxon>
        <taxon>Papilionoideae</taxon>
        <taxon>50 kb inversion clade</taxon>
        <taxon>NPAAA clade</taxon>
        <taxon>indigoferoid/millettioid clade</taxon>
        <taxon>Phaseoleae</taxon>
        <taxon>Vigna</taxon>
    </lineage>
</organism>
<dbReference type="GO" id="GO:0046872">
    <property type="term" value="F:metal ion binding"/>
    <property type="evidence" value="ECO:0007669"/>
    <property type="project" value="UniProtKB-KW"/>
</dbReference>
<dbReference type="InterPro" id="IPR057670">
    <property type="entry name" value="SH3_retrovirus"/>
</dbReference>
<evidence type="ECO:0000313" key="8">
    <source>
        <dbReference type="Proteomes" id="UP001374535"/>
    </source>
</evidence>